<name>A0A5N5WVU3_9EURO</name>
<keyword evidence="1" id="KW-0472">Membrane</keyword>
<keyword evidence="1" id="KW-1133">Transmembrane helix</keyword>
<dbReference type="EMBL" id="ML732242">
    <property type="protein sequence ID" value="KAB8072631.1"/>
    <property type="molecule type" value="Genomic_DNA"/>
</dbReference>
<reference evidence="2 3" key="1">
    <citation type="submission" date="2019-04" db="EMBL/GenBank/DDBJ databases">
        <title>Friends and foes A comparative genomics study of 23 Aspergillus species from section Flavi.</title>
        <authorList>
            <consortium name="DOE Joint Genome Institute"/>
            <person name="Kjaerbolling I."/>
            <person name="Vesth T."/>
            <person name="Frisvad J.C."/>
            <person name="Nybo J.L."/>
            <person name="Theobald S."/>
            <person name="Kildgaard S."/>
            <person name="Isbrandt T."/>
            <person name="Kuo A."/>
            <person name="Sato A."/>
            <person name="Lyhne E.K."/>
            <person name="Kogle M.E."/>
            <person name="Wiebenga A."/>
            <person name="Kun R.S."/>
            <person name="Lubbers R.J."/>
            <person name="Makela M.R."/>
            <person name="Barry K."/>
            <person name="Chovatia M."/>
            <person name="Clum A."/>
            <person name="Daum C."/>
            <person name="Haridas S."/>
            <person name="He G."/>
            <person name="LaButti K."/>
            <person name="Lipzen A."/>
            <person name="Mondo S."/>
            <person name="Riley R."/>
            <person name="Salamov A."/>
            <person name="Simmons B.A."/>
            <person name="Magnuson J.K."/>
            <person name="Henrissat B."/>
            <person name="Mortensen U.H."/>
            <person name="Larsen T.O."/>
            <person name="Devries R.P."/>
            <person name="Grigoriev I.V."/>
            <person name="Machida M."/>
            <person name="Baker S.E."/>
            <person name="Andersen M.R."/>
        </authorList>
    </citation>
    <scope>NUCLEOTIDE SEQUENCE [LARGE SCALE GENOMIC DNA]</scope>
    <source>
        <strain evidence="2 3">CBS 151.66</strain>
    </source>
</reference>
<evidence type="ECO:0000313" key="2">
    <source>
        <dbReference type="EMBL" id="KAB8072631.1"/>
    </source>
</evidence>
<dbReference type="AlphaFoldDB" id="A0A5N5WVU3"/>
<feature type="transmembrane region" description="Helical" evidence="1">
    <location>
        <begin position="49"/>
        <end position="71"/>
    </location>
</feature>
<protein>
    <submittedName>
        <fullName evidence="2">Uncharacterized protein</fullName>
    </submittedName>
</protein>
<keyword evidence="3" id="KW-1185">Reference proteome</keyword>
<proteinExistence type="predicted"/>
<dbReference type="Proteomes" id="UP000326565">
    <property type="component" value="Unassembled WGS sequence"/>
</dbReference>
<gene>
    <name evidence="2" type="ORF">BDV29DRAFT_176912</name>
</gene>
<keyword evidence="1" id="KW-0812">Transmembrane</keyword>
<accession>A0A5N5WVU3</accession>
<organism evidence="2 3">
    <name type="scientific">Aspergillus leporis</name>
    <dbReference type="NCBI Taxonomy" id="41062"/>
    <lineage>
        <taxon>Eukaryota</taxon>
        <taxon>Fungi</taxon>
        <taxon>Dikarya</taxon>
        <taxon>Ascomycota</taxon>
        <taxon>Pezizomycotina</taxon>
        <taxon>Eurotiomycetes</taxon>
        <taxon>Eurotiomycetidae</taxon>
        <taxon>Eurotiales</taxon>
        <taxon>Aspergillaceae</taxon>
        <taxon>Aspergillus</taxon>
        <taxon>Aspergillus subgen. Circumdati</taxon>
    </lineage>
</organism>
<evidence type="ECO:0000313" key="3">
    <source>
        <dbReference type="Proteomes" id="UP000326565"/>
    </source>
</evidence>
<sequence length="77" mass="9192">MFLVRLPRTYYAFAIERFRVTLIGEDRFLVQHHRMYTANECIERKPLRYVSLVVLCLPFSLFPMLLIPARFSLVCPL</sequence>
<evidence type="ECO:0000256" key="1">
    <source>
        <dbReference type="SAM" id="Phobius"/>
    </source>
</evidence>